<organism evidence="6 7">
    <name type="scientific">Steroidobacter gossypii</name>
    <dbReference type="NCBI Taxonomy" id="2805490"/>
    <lineage>
        <taxon>Bacteria</taxon>
        <taxon>Pseudomonadati</taxon>
        <taxon>Pseudomonadota</taxon>
        <taxon>Gammaproteobacteria</taxon>
        <taxon>Steroidobacterales</taxon>
        <taxon>Steroidobacteraceae</taxon>
        <taxon>Steroidobacter</taxon>
    </lineage>
</organism>
<evidence type="ECO:0000256" key="2">
    <source>
        <dbReference type="ARBA" id="ARBA00022490"/>
    </source>
</evidence>
<sequence length="201" mass="21839">MSTPVPPSSGLRLVLASTSSYRRQLLERLGIPFTVAASNVDEEPLPGELAVDLVQRLARAKAEAVARRHTNSLIIGSDQLALCGRDVLGKPGSGERAIAQLKSLSSQRVVFHTAVHVINTAETTHLSHVDLTTVHFRQLNEDEIKRYVARDKPYDCAGGFKVESLGVALFNRIESQDPTALIGLPLIWLAGALRKNGFDLP</sequence>
<keyword evidence="2 5" id="KW-0963">Cytoplasm</keyword>
<evidence type="ECO:0000256" key="1">
    <source>
        <dbReference type="ARBA" id="ARBA00004496"/>
    </source>
</evidence>
<gene>
    <name evidence="6" type="primary">maf</name>
    <name evidence="6" type="ORF">JM946_10340</name>
</gene>
<dbReference type="CDD" id="cd00555">
    <property type="entry name" value="Maf"/>
    <property type="match status" value="1"/>
</dbReference>
<evidence type="ECO:0000256" key="5">
    <source>
        <dbReference type="HAMAP-Rule" id="MF_00528"/>
    </source>
</evidence>
<dbReference type="EMBL" id="JAEVLS010000002">
    <property type="protein sequence ID" value="MBM0105152.1"/>
    <property type="molecule type" value="Genomic_DNA"/>
</dbReference>
<comment type="subcellular location">
    <subcellularLocation>
        <location evidence="1 5">Cytoplasm</location>
    </subcellularLocation>
</comment>
<dbReference type="InterPro" id="IPR029001">
    <property type="entry name" value="ITPase-like_fam"/>
</dbReference>
<dbReference type="NCBIfam" id="TIGR00172">
    <property type="entry name" value="maf"/>
    <property type="match status" value="1"/>
</dbReference>
<feature type="site" description="Important for substrate specificity" evidence="5">
    <location>
        <position position="163"/>
    </location>
</feature>
<evidence type="ECO:0000313" key="7">
    <source>
        <dbReference type="Proteomes" id="UP000661077"/>
    </source>
</evidence>
<comment type="similarity">
    <text evidence="5">Belongs to the Maf family. YceF subfamily.</text>
</comment>
<comment type="function">
    <text evidence="5">Nucleoside triphosphate pyrophosphatase that hydrolyzes 7-methyl-GTP (m(7)GTP). May have a dual role in cell division arrest and in preventing the incorporation of modified nucleotides into cellular nucleic acids.</text>
</comment>
<dbReference type="SUPFAM" id="SSF52972">
    <property type="entry name" value="ITPase-like"/>
    <property type="match status" value="1"/>
</dbReference>
<dbReference type="RefSeq" id="WP_203167213.1">
    <property type="nucleotide sequence ID" value="NZ_JAEVLS010000002.1"/>
</dbReference>
<keyword evidence="7" id="KW-1185">Reference proteome</keyword>
<comment type="cofactor">
    <cofactor evidence="5">
        <name>a divalent metal cation</name>
        <dbReference type="ChEBI" id="CHEBI:60240"/>
    </cofactor>
</comment>
<dbReference type="InterPro" id="IPR003697">
    <property type="entry name" value="Maf-like"/>
</dbReference>
<reference evidence="6 7" key="1">
    <citation type="journal article" date="2021" name="Int. J. Syst. Evol. Microbiol.">
        <title>Steroidobacter gossypii sp. nov., isolated from soil of cotton cropping field.</title>
        <authorList>
            <person name="Huang R."/>
            <person name="Yang S."/>
            <person name="Zhen C."/>
            <person name="Liu W."/>
        </authorList>
    </citation>
    <scope>NUCLEOTIDE SEQUENCE [LARGE SCALE GENOMIC DNA]</scope>
    <source>
        <strain evidence="6 7">S1-65</strain>
    </source>
</reference>
<dbReference type="PANTHER" id="PTHR43213:SF10">
    <property type="entry name" value="7-METHYL-GTP PYROPHOSPHATASE"/>
    <property type="match status" value="1"/>
</dbReference>
<dbReference type="PIRSF" id="PIRSF006305">
    <property type="entry name" value="Maf"/>
    <property type="match status" value="1"/>
</dbReference>
<comment type="catalytic activity">
    <reaction evidence="5">
        <text>N(7)-methyl-GTP + H2O = N(7)-methyl-GMP + diphosphate + H(+)</text>
        <dbReference type="Rhea" id="RHEA:58744"/>
        <dbReference type="ChEBI" id="CHEBI:15377"/>
        <dbReference type="ChEBI" id="CHEBI:15378"/>
        <dbReference type="ChEBI" id="CHEBI:33019"/>
        <dbReference type="ChEBI" id="CHEBI:58285"/>
        <dbReference type="ChEBI" id="CHEBI:87133"/>
    </reaction>
</comment>
<dbReference type="Gene3D" id="3.90.950.10">
    <property type="match status" value="1"/>
</dbReference>
<dbReference type="Proteomes" id="UP000661077">
    <property type="component" value="Unassembled WGS sequence"/>
</dbReference>
<dbReference type="Pfam" id="PF02545">
    <property type="entry name" value="Maf"/>
    <property type="match status" value="1"/>
</dbReference>
<protein>
    <recommendedName>
        <fullName evidence="5">7-methyl-GTP pyrophosphatase</fullName>
        <shortName evidence="5">m(7)GTP pyrophosphatase</shortName>
        <ecNumber evidence="5">3.6.1.-</ecNumber>
    </recommendedName>
</protein>
<keyword evidence="4 5" id="KW-0546">Nucleotide metabolism</keyword>
<dbReference type="PANTHER" id="PTHR43213">
    <property type="entry name" value="BIFUNCTIONAL DTTP/UTP PYROPHOSPHATASE/METHYLTRANSFERASE PROTEIN-RELATED"/>
    <property type="match status" value="1"/>
</dbReference>
<feature type="site" description="Important for substrate specificity" evidence="5">
    <location>
        <position position="79"/>
    </location>
</feature>
<evidence type="ECO:0000256" key="3">
    <source>
        <dbReference type="ARBA" id="ARBA00022801"/>
    </source>
</evidence>
<accession>A0ABS1WW27</accession>
<evidence type="ECO:0000313" key="6">
    <source>
        <dbReference type="EMBL" id="MBM0105152.1"/>
    </source>
</evidence>
<feature type="active site" description="Proton acceptor" evidence="5">
    <location>
        <position position="78"/>
    </location>
</feature>
<feature type="site" description="Important for substrate specificity" evidence="5">
    <location>
        <position position="21"/>
    </location>
</feature>
<comment type="caution">
    <text evidence="5">Lacks conserved residue(s) required for the propagation of feature annotation.</text>
</comment>
<dbReference type="HAMAP" id="MF_00528">
    <property type="entry name" value="Maf"/>
    <property type="match status" value="1"/>
</dbReference>
<keyword evidence="3 5" id="KW-0378">Hydrolase</keyword>
<dbReference type="EC" id="3.6.1.-" evidence="5"/>
<name>A0ABS1WW27_9GAMM</name>
<evidence type="ECO:0000256" key="4">
    <source>
        <dbReference type="ARBA" id="ARBA00023080"/>
    </source>
</evidence>
<proteinExistence type="inferred from homology"/>
<comment type="caution">
    <text evidence="6">The sequence shown here is derived from an EMBL/GenBank/DDBJ whole genome shotgun (WGS) entry which is preliminary data.</text>
</comment>